<gene>
    <name evidence="1" type="ORF">GJ688_01760</name>
</gene>
<proteinExistence type="predicted"/>
<evidence type="ECO:0000313" key="1">
    <source>
        <dbReference type="EMBL" id="MTV47707.1"/>
    </source>
</evidence>
<dbReference type="AlphaFoldDB" id="A0A6I3SBA3"/>
<accession>A0A6I3SBA3</accession>
<name>A0A6I3SBA3_HELMO</name>
<sequence>MYSTISPVAIEQCHLIAEEIVDCVFRMEDMSMGRFTESLREGFISVELTRQG</sequence>
<evidence type="ECO:0000313" key="2">
    <source>
        <dbReference type="Proteomes" id="UP000430670"/>
    </source>
</evidence>
<reference evidence="1 2" key="1">
    <citation type="submission" date="2019-11" db="EMBL/GenBank/DDBJ databases">
        <title>Whole-genome sequence of a the green, strictly anaerobic photosynthetic bacterium Heliobacillus mobilis DSM 6151.</title>
        <authorList>
            <person name="Kyndt J.A."/>
            <person name="Meyer T.E."/>
        </authorList>
    </citation>
    <scope>NUCLEOTIDE SEQUENCE [LARGE SCALE GENOMIC DNA]</scope>
    <source>
        <strain evidence="1 2">DSM 6151</strain>
    </source>
</reference>
<dbReference type="RefSeq" id="WP_155474785.1">
    <property type="nucleotide sequence ID" value="NZ_WNKU01000001.1"/>
</dbReference>
<protein>
    <submittedName>
        <fullName evidence="1">Uncharacterized protein</fullName>
    </submittedName>
</protein>
<comment type="caution">
    <text evidence="1">The sequence shown here is derived from an EMBL/GenBank/DDBJ whole genome shotgun (WGS) entry which is preliminary data.</text>
</comment>
<organism evidence="1 2">
    <name type="scientific">Heliobacterium mobile</name>
    <name type="common">Heliobacillus mobilis</name>
    <dbReference type="NCBI Taxonomy" id="28064"/>
    <lineage>
        <taxon>Bacteria</taxon>
        <taxon>Bacillati</taxon>
        <taxon>Bacillota</taxon>
        <taxon>Clostridia</taxon>
        <taxon>Eubacteriales</taxon>
        <taxon>Heliobacteriaceae</taxon>
        <taxon>Heliobacterium</taxon>
    </lineage>
</organism>
<dbReference type="Proteomes" id="UP000430670">
    <property type="component" value="Unassembled WGS sequence"/>
</dbReference>
<dbReference type="EMBL" id="WNKU01000001">
    <property type="protein sequence ID" value="MTV47707.1"/>
    <property type="molecule type" value="Genomic_DNA"/>
</dbReference>
<keyword evidence="2" id="KW-1185">Reference proteome</keyword>